<dbReference type="AlphaFoldDB" id="A0A521BC70"/>
<name>A0A521BC70_9RHOB</name>
<evidence type="ECO:0000256" key="1">
    <source>
        <dbReference type="ARBA" id="ARBA00023015"/>
    </source>
</evidence>
<keyword evidence="2" id="KW-0238">DNA-binding</keyword>
<dbReference type="Pfam" id="PF01380">
    <property type="entry name" value="SIS"/>
    <property type="match status" value="1"/>
</dbReference>
<dbReference type="SUPFAM" id="SSF53697">
    <property type="entry name" value="SIS domain"/>
    <property type="match status" value="1"/>
</dbReference>
<dbReference type="GO" id="GO:0097367">
    <property type="term" value="F:carbohydrate derivative binding"/>
    <property type="evidence" value="ECO:0007669"/>
    <property type="project" value="InterPro"/>
</dbReference>
<dbReference type="PROSITE" id="PS51071">
    <property type="entry name" value="HTH_RPIR"/>
    <property type="match status" value="1"/>
</dbReference>
<dbReference type="InterPro" id="IPR000281">
    <property type="entry name" value="HTH_RpiR"/>
</dbReference>
<dbReference type="InterPro" id="IPR036388">
    <property type="entry name" value="WH-like_DNA-bd_sf"/>
</dbReference>
<dbReference type="SUPFAM" id="SSF46689">
    <property type="entry name" value="Homeodomain-like"/>
    <property type="match status" value="1"/>
</dbReference>
<evidence type="ECO:0000256" key="3">
    <source>
        <dbReference type="ARBA" id="ARBA00023163"/>
    </source>
</evidence>
<gene>
    <name evidence="6" type="ORF">SAMN06265380_101734</name>
</gene>
<evidence type="ECO:0000313" key="7">
    <source>
        <dbReference type="Proteomes" id="UP000319555"/>
    </source>
</evidence>
<evidence type="ECO:0000313" key="6">
    <source>
        <dbReference type="EMBL" id="SMO44676.1"/>
    </source>
</evidence>
<protein>
    <submittedName>
        <fullName evidence="6">Transcriptional regulator, RpiR family</fullName>
    </submittedName>
</protein>
<dbReference type="Gene3D" id="3.40.50.10490">
    <property type="entry name" value="Glucose-6-phosphate isomerase like protein, domain 1"/>
    <property type="match status" value="1"/>
</dbReference>
<dbReference type="Pfam" id="PF01418">
    <property type="entry name" value="HTH_6"/>
    <property type="match status" value="1"/>
</dbReference>
<organism evidence="6 7">
    <name type="scientific">Ruegeria faecimaris</name>
    <dbReference type="NCBI Taxonomy" id="686389"/>
    <lineage>
        <taxon>Bacteria</taxon>
        <taxon>Pseudomonadati</taxon>
        <taxon>Pseudomonadota</taxon>
        <taxon>Alphaproteobacteria</taxon>
        <taxon>Rhodobacterales</taxon>
        <taxon>Roseobacteraceae</taxon>
        <taxon>Ruegeria</taxon>
    </lineage>
</organism>
<sequence length="312" mass="35052">MFYTSFFHNICFFMTETQRQLTDNLRKNIDQMPPRLQAAAKYIIDHPADFGLDPIRVTAEKIGVSANVLVRLAQHMGFGGFQAFRAPFRQNLATDTEEFLGASWQTHMQADGAHGQLQARLARNEQNVVVRSLRLMRPETAHLAVDHIFRSRRCFVTATRASYALAYYFSYTGRMAHPGIQLIPRHIGSATDDLLDADDKDCLLAITVSPYSAETIKSIRFAREKGLRVILISDSEVIAPGVEPDVAFNVSTRSQHHTSSFTGVMAVLECLIGHLFDAGGKTAAHRVEAYQKAREDTGAYWQPNKLPKIRRK</sequence>
<dbReference type="InterPro" id="IPR035472">
    <property type="entry name" value="RpiR-like_SIS"/>
</dbReference>
<dbReference type="PANTHER" id="PTHR30514:SF18">
    <property type="entry name" value="RPIR-FAMILY TRANSCRIPTIONAL REGULATOR"/>
    <property type="match status" value="1"/>
</dbReference>
<dbReference type="GO" id="GO:0003700">
    <property type="term" value="F:DNA-binding transcription factor activity"/>
    <property type="evidence" value="ECO:0007669"/>
    <property type="project" value="InterPro"/>
</dbReference>
<accession>A0A521BC70</accession>
<dbReference type="InterPro" id="IPR009057">
    <property type="entry name" value="Homeodomain-like_sf"/>
</dbReference>
<feature type="domain" description="SIS" evidence="5">
    <location>
        <begin position="144"/>
        <end position="281"/>
    </location>
</feature>
<evidence type="ECO:0000256" key="2">
    <source>
        <dbReference type="ARBA" id="ARBA00023125"/>
    </source>
</evidence>
<dbReference type="InterPro" id="IPR046348">
    <property type="entry name" value="SIS_dom_sf"/>
</dbReference>
<keyword evidence="7" id="KW-1185">Reference proteome</keyword>
<dbReference type="InterPro" id="IPR001347">
    <property type="entry name" value="SIS_dom"/>
</dbReference>
<dbReference type="EMBL" id="FXTE01000001">
    <property type="protein sequence ID" value="SMO44676.1"/>
    <property type="molecule type" value="Genomic_DNA"/>
</dbReference>
<keyword evidence="3" id="KW-0804">Transcription</keyword>
<evidence type="ECO:0000259" key="5">
    <source>
        <dbReference type="PROSITE" id="PS51464"/>
    </source>
</evidence>
<keyword evidence="1" id="KW-0805">Transcription regulation</keyword>
<dbReference type="PANTHER" id="PTHR30514">
    <property type="entry name" value="GLUCOKINASE"/>
    <property type="match status" value="1"/>
</dbReference>
<dbReference type="Proteomes" id="UP000319555">
    <property type="component" value="Unassembled WGS sequence"/>
</dbReference>
<dbReference type="InterPro" id="IPR047640">
    <property type="entry name" value="RpiR-like"/>
</dbReference>
<dbReference type="CDD" id="cd05013">
    <property type="entry name" value="SIS_RpiR"/>
    <property type="match status" value="1"/>
</dbReference>
<reference evidence="6 7" key="1">
    <citation type="submission" date="2017-05" db="EMBL/GenBank/DDBJ databases">
        <authorList>
            <person name="Varghese N."/>
            <person name="Submissions S."/>
        </authorList>
    </citation>
    <scope>NUCLEOTIDE SEQUENCE [LARGE SCALE GENOMIC DNA]</scope>
    <source>
        <strain evidence="6 7">DSM 28009</strain>
    </source>
</reference>
<feature type="domain" description="HTH rpiR-type" evidence="4">
    <location>
        <begin position="19"/>
        <end position="95"/>
    </location>
</feature>
<dbReference type="GO" id="GO:1901135">
    <property type="term" value="P:carbohydrate derivative metabolic process"/>
    <property type="evidence" value="ECO:0007669"/>
    <property type="project" value="InterPro"/>
</dbReference>
<dbReference type="PROSITE" id="PS51464">
    <property type="entry name" value="SIS"/>
    <property type="match status" value="1"/>
</dbReference>
<evidence type="ECO:0000259" key="4">
    <source>
        <dbReference type="PROSITE" id="PS51071"/>
    </source>
</evidence>
<dbReference type="GO" id="GO:0003677">
    <property type="term" value="F:DNA binding"/>
    <property type="evidence" value="ECO:0007669"/>
    <property type="project" value="UniProtKB-KW"/>
</dbReference>
<dbReference type="Gene3D" id="1.10.10.10">
    <property type="entry name" value="Winged helix-like DNA-binding domain superfamily/Winged helix DNA-binding domain"/>
    <property type="match status" value="1"/>
</dbReference>
<proteinExistence type="predicted"/>